<keyword evidence="2 7" id="KW-0132">Cell division</keyword>
<evidence type="ECO:0000256" key="2">
    <source>
        <dbReference type="ARBA" id="ARBA00022618"/>
    </source>
</evidence>
<dbReference type="PANTHER" id="PTHR37485">
    <property type="entry name" value="CELL DIVISION PROTEIN FTSB"/>
    <property type="match status" value="1"/>
</dbReference>
<dbReference type="EMBL" id="CP001013">
    <property type="protein sequence ID" value="ACB33442.1"/>
    <property type="molecule type" value="Genomic_DNA"/>
</dbReference>
<dbReference type="HOGENOM" id="CLU_134863_5_1_4"/>
<evidence type="ECO:0000313" key="9">
    <source>
        <dbReference type="Proteomes" id="UP000001693"/>
    </source>
</evidence>
<reference evidence="8 9" key="1">
    <citation type="submission" date="2008-03" db="EMBL/GenBank/DDBJ databases">
        <title>Complete sequence of Leptothrix cholodnii SP-6.</title>
        <authorList>
            <consortium name="US DOE Joint Genome Institute"/>
            <person name="Copeland A."/>
            <person name="Lucas S."/>
            <person name="Lapidus A."/>
            <person name="Glavina del Rio T."/>
            <person name="Dalin E."/>
            <person name="Tice H."/>
            <person name="Bruce D."/>
            <person name="Goodwin L."/>
            <person name="Pitluck S."/>
            <person name="Chertkov O."/>
            <person name="Brettin T."/>
            <person name="Detter J.C."/>
            <person name="Han C."/>
            <person name="Kuske C.R."/>
            <person name="Schmutz J."/>
            <person name="Larimer F."/>
            <person name="Land M."/>
            <person name="Hauser L."/>
            <person name="Kyrpides N."/>
            <person name="Lykidis A."/>
            <person name="Emerson D."/>
            <person name="Richardson P."/>
        </authorList>
    </citation>
    <scope>NUCLEOTIDE SEQUENCE [LARGE SCALE GENOMIC DNA]</scope>
    <source>
        <strain evidence="9">ATCC 51168 / LMG 8142 / SP-6</strain>
    </source>
</reference>
<dbReference type="RefSeq" id="WP_012346204.1">
    <property type="nucleotide sequence ID" value="NC_010524.1"/>
</dbReference>
<comment type="subcellular location">
    <subcellularLocation>
        <location evidence="7">Cell inner membrane</location>
        <topology evidence="7">Single-pass type II membrane protein</topology>
    </subcellularLocation>
    <text evidence="7">Localizes to the division septum.</text>
</comment>
<name>B1Y4K3_LEPCP</name>
<keyword evidence="5 7" id="KW-0472">Membrane</keyword>
<dbReference type="GO" id="GO:0043093">
    <property type="term" value="P:FtsZ-dependent cytokinesis"/>
    <property type="evidence" value="ECO:0007669"/>
    <property type="project" value="UniProtKB-UniRule"/>
</dbReference>
<dbReference type="eggNOG" id="COG2919">
    <property type="taxonomic scope" value="Bacteria"/>
</dbReference>
<keyword evidence="3 7" id="KW-0812">Transmembrane</keyword>
<keyword evidence="4 7" id="KW-1133">Transmembrane helix</keyword>
<feature type="coiled-coil region" evidence="7">
    <location>
        <begin position="32"/>
        <end position="73"/>
    </location>
</feature>
<dbReference type="NCBIfam" id="NF002058">
    <property type="entry name" value="PRK00888.1"/>
    <property type="match status" value="1"/>
</dbReference>
<dbReference type="HAMAP" id="MF_00599">
    <property type="entry name" value="FtsB"/>
    <property type="match status" value="1"/>
</dbReference>
<comment type="similarity">
    <text evidence="7">Belongs to the FtsB family.</text>
</comment>
<evidence type="ECO:0000256" key="7">
    <source>
        <dbReference type="HAMAP-Rule" id="MF_00599"/>
    </source>
</evidence>
<keyword evidence="7" id="KW-0175">Coiled coil</keyword>
<dbReference type="GO" id="GO:0030428">
    <property type="term" value="C:cell septum"/>
    <property type="evidence" value="ECO:0007669"/>
    <property type="project" value="TreeGrafter"/>
</dbReference>
<keyword evidence="7" id="KW-0997">Cell inner membrane</keyword>
<dbReference type="KEGG" id="lch:Lcho_1173"/>
<dbReference type="AlphaFoldDB" id="B1Y4K3"/>
<dbReference type="GO" id="GO:0005886">
    <property type="term" value="C:plasma membrane"/>
    <property type="evidence" value="ECO:0007669"/>
    <property type="project" value="UniProtKB-SubCell"/>
</dbReference>
<feature type="topological domain" description="Cytoplasmic" evidence="7">
    <location>
        <begin position="1"/>
        <end position="6"/>
    </location>
</feature>
<dbReference type="GO" id="GO:0032153">
    <property type="term" value="C:cell division site"/>
    <property type="evidence" value="ECO:0007669"/>
    <property type="project" value="UniProtKB-UniRule"/>
</dbReference>
<evidence type="ECO:0000256" key="6">
    <source>
        <dbReference type="ARBA" id="ARBA00023306"/>
    </source>
</evidence>
<comment type="function">
    <text evidence="7">Essential cell division protein. May link together the upstream cell division proteins, which are predominantly cytoplasmic, with the downstream cell division proteins, which are predominantly periplasmic.</text>
</comment>
<organism evidence="8 9">
    <name type="scientific">Leptothrix cholodnii (strain ATCC 51168 / LMG 8142 / SP-6)</name>
    <name type="common">Leptothrix discophora (strain SP-6)</name>
    <dbReference type="NCBI Taxonomy" id="395495"/>
    <lineage>
        <taxon>Bacteria</taxon>
        <taxon>Pseudomonadati</taxon>
        <taxon>Pseudomonadota</taxon>
        <taxon>Betaproteobacteria</taxon>
        <taxon>Burkholderiales</taxon>
        <taxon>Sphaerotilaceae</taxon>
        <taxon>Leptothrix</taxon>
    </lineage>
</organism>
<evidence type="ECO:0000313" key="8">
    <source>
        <dbReference type="EMBL" id="ACB33442.1"/>
    </source>
</evidence>
<dbReference type="Pfam" id="PF04977">
    <property type="entry name" value="DivIC"/>
    <property type="match status" value="1"/>
</dbReference>
<protein>
    <recommendedName>
        <fullName evidence="7">Cell division protein FtsB</fullName>
    </recommendedName>
</protein>
<evidence type="ECO:0000256" key="4">
    <source>
        <dbReference type="ARBA" id="ARBA00022989"/>
    </source>
</evidence>
<proteinExistence type="inferred from homology"/>
<dbReference type="PANTHER" id="PTHR37485:SF1">
    <property type="entry name" value="CELL DIVISION PROTEIN FTSB"/>
    <property type="match status" value="1"/>
</dbReference>
<evidence type="ECO:0000256" key="3">
    <source>
        <dbReference type="ARBA" id="ARBA00022692"/>
    </source>
</evidence>
<feature type="topological domain" description="Periplasmic" evidence="7">
    <location>
        <begin position="25"/>
        <end position="94"/>
    </location>
</feature>
<keyword evidence="6 7" id="KW-0131">Cell cycle</keyword>
<dbReference type="Proteomes" id="UP000001693">
    <property type="component" value="Chromosome"/>
</dbReference>
<keyword evidence="1 7" id="KW-1003">Cell membrane</keyword>
<evidence type="ECO:0000256" key="1">
    <source>
        <dbReference type="ARBA" id="ARBA00022475"/>
    </source>
</evidence>
<accession>B1Y4K3</accession>
<dbReference type="InterPro" id="IPR007060">
    <property type="entry name" value="FtsL/DivIC"/>
</dbReference>
<gene>
    <name evidence="7" type="primary">ftsB</name>
    <name evidence="8" type="ordered locus">Lcho_1173</name>
</gene>
<dbReference type="InterPro" id="IPR023081">
    <property type="entry name" value="Cell_div_FtsB"/>
</dbReference>
<evidence type="ECO:0000256" key="5">
    <source>
        <dbReference type="ARBA" id="ARBA00023136"/>
    </source>
</evidence>
<keyword evidence="9" id="KW-1185">Reference proteome</keyword>
<comment type="subunit">
    <text evidence="7">Part of a complex composed of FtsB, FtsL and FtsQ.</text>
</comment>
<dbReference type="STRING" id="395495.Lcho_1173"/>
<sequence length="94" mass="10961">MFGVRGITLVLAVLLGLVHLELWFGHSGVPRVIELDRQVEEQRERNIEARMRNERLAAEVRDLREGQETIEEKARGELGMIRPDEILVQYTRPR</sequence>